<evidence type="ECO:0008006" key="3">
    <source>
        <dbReference type="Google" id="ProtNLM"/>
    </source>
</evidence>
<dbReference type="Proteomes" id="UP000092024">
    <property type="component" value="Unassembled WGS sequence"/>
</dbReference>
<dbReference type="EMBL" id="LYPA01000019">
    <property type="protein sequence ID" value="OBR69309.1"/>
    <property type="molecule type" value="Genomic_DNA"/>
</dbReference>
<dbReference type="STRING" id="1844972.A7K91_02725"/>
<organism evidence="1 2">
    <name type="scientific">Paenibacillus oryzae</name>
    <dbReference type="NCBI Taxonomy" id="1844972"/>
    <lineage>
        <taxon>Bacteria</taxon>
        <taxon>Bacillati</taxon>
        <taxon>Bacillota</taxon>
        <taxon>Bacilli</taxon>
        <taxon>Bacillales</taxon>
        <taxon>Paenibacillaceae</taxon>
        <taxon>Paenibacillus</taxon>
    </lineage>
</organism>
<evidence type="ECO:0000313" key="1">
    <source>
        <dbReference type="EMBL" id="OBR69309.1"/>
    </source>
</evidence>
<name>A0A1A5YUS1_9BACL</name>
<reference evidence="1 2" key="1">
    <citation type="submission" date="2016-05" db="EMBL/GenBank/DDBJ databases">
        <title>Paenibacillus oryzae. sp. nov., isolated from the rice root.</title>
        <authorList>
            <person name="Zhang J."/>
            <person name="Zhang X."/>
        </authorList>
    </citation>
    <scope>NUCLEOTIDE SEQUENCE [LARGE SCALE GENOMIC DNA]</scope>
    <source>
        <strain evidence="1 2">1DrF-4</strain>
    </source>
</reference>
<protein>
    <recommendedName>
        <fullName evidence="3">Aminoglycoside phosphotransferase domain-containing protein</fullName>
    </recommendedName>
</protein>
<accession>A0A1A5YUS1</accession>
<evidence type="ECO:0000313" key="2">
    <source>
        <dbReference type="Proteomes" id="UP000092024"/>
    </source>
</evidence>
<proteinExistence type="predicted"/>
<dbReference type="AlphaFoldDB" id="A0A1A5YUS1"/>
<sequence>MSRDNILKSFLSEKVDMTPKGYVADGLTPGQFWDCHELFFDKISAIHDCDISHIEGYGQLNEQGKTEHKSSRESIVDSFAEDKEGYWYNWREMFSTTLLEREFFERYYKEMESRISYCEGHRYLVNDFMYFENMITDGHSTVGFPDWTFAGIGDFLVDFAIMDLNKPYMNIPELLIPYFAKKGIHVPDFKERFLCMGYLKGLHGLRWHASIEDEVSCTSIMKSMSELKDRIYAL</sequence>
<comment type="caution">
    <text evidence="1">The sequence shown here is derived from an EMBL/GenBank/DDBJ whole genome shotgun (WGS) entry which is preliminary data.</text>
</comment>
<gene>
    <name evidence="1" type="ORF">A7K91_02725</name>
</gene>
<dbReference type="OrthoDB" id="2568768at2"/>
<dbReference type="Gene3D" id="3.90.1200.10">
    <property type="match status" value="1"/>
</dbReference>
<dbReference type="RefSeq" id="WP_068678579.1">
    <property type="nucleotide sequence ID" value="NZ_LYPA01000019.1"/>
</dbReference>
<keyword evidence="2" id="KW-1185">Reference proteome</keyword>